<keyword evidence="3" id="KW-1185">Reference proteome</keyword>
<accession>A0A7W1XCP9</accession>
<proteinExistence type="predicted"/>
<keyword evidence="1" id="KW-0812">Transmembrane</keyword>
<comment type="caution">
    <text evidence="2">The sequence shown here is derived from an EMBL/GenBank/DDBJ whole genome shotgun (WGS) entry which is preliminary data.</text>
</comment>
<evidence type="ECO:0000313" key="3">
    <source>
        <dbReference type="Proteomes" id="UP000530514"/>
    </source>
</evidence>
<evidence type="ECO:0000313" key="2">
    <source>
        <dbReference type="EMBL" id="MBA4544149.1"/>
    </source>
</evidence>
<dbReference type="Proteomes" id="UP000530514">
    <property type="component" value="Unassembled WGS sequence"/>
</dbReference>
<keyword evidence="1" id="KW-0472">Membrane</keyword>
<feature type="transmembrane region" description="Helical" evidence="1">
    <location>
        <begin position="46"/>
        <end position="65"/>
    </location>
</feature>
<gene>
    <name evidence="2" type="ORF">H1164_14855</name>
</gene>
<organism evidence="2 3">
    <name type="scientific">Thermoactinomyces daqus</name>
    <dbReference type="NCBI Taxonomy" id="1329516"/>
    <lineage>
        <taxon>Bacteria</taxon>
        <taxon>Bacillati</taxon>
        <taxon>Bacillota</taxon>
        <taxon>Bacilli</taxon>
        <taxon>Bacillales</taxon>
        <taxon>Thermoactinomycetaceae</taxon>
        <taxon>Thermoactinomyces</taxon>
    </lineage>
</organism>
<feature type="transmembrane region" description="Helical" evidence="1">
    <location>
        <begin position="12"/>
        <end position="34"/>
    </location>
</feature>
<dbReference type="RefSeq" id="WP_033102398.1">
    <property type="nucleotide sequence ID" value="NZ_JACEIP010000030.1"/>
</dbReference>
<dbReference type="EMBL" id="JACEIP010000030">
    <property type="protein sequence ID" value="MBA4544149.1"/>
    <property type="molecule type" value="Genomic_DNA"/>
</dbReference>
<protein>
    <submittedName>
        <fullName evidence="2">Uncharacterized protein</fullName>
    </submittedName>
</protein>
<evidence type="ECO:0000256" key="1">
    <source>
        <dbReference type="SAM" id="Phobius"/>
    </source>
</evidence>
<reference evidence="2 3" key="1">
    <citation type="submission" date="2020-07" db="EMBL/GenBank/DDBJ databases">
        <authorList>
            <person name="Feng H."/>
        </authorList>
    </citation>
    <scope>NUCLEOTIDE SEQUENCE [LARGE SCALE GENOMIC DNA]</scope>
    <source>
        <strain evidence="3">s-11</strain>
    </source>
</reference>
<dbReference type="AlphaFoldDB" id="A0A7W1XCP9"/>
<sequence length="74" mass="8223">MTQQLYIAGLQINAPATGIFTVLLKLFSLSKLLAASKAGLFSKNGYVTRTAVFIHIFFYNIYMFSRLTVGDGRI</sequence>
<name>A0A7W1XCP9_9BACL</name>
<keyword evidence="1" id="KW-1133">Transmembrane helix</keyword>